<dbReference type="PANTHER" id="PTHR15298">
    <property type="entry name" value="L-COA N-ACYLTRANSFERASE-RELATED"/>
    <property type="match status" value="1"/>
</dbReference>
<dbReference type="OrthoDB" id="61870at2759"/>
<dbReference type="GeneID" id="16074208"/>
<reference evidence="3" key="1">
    <citation type="submission" date="2009-08" db="EMBL/GenBank/DDBJ databases">
        <title>Annotation of Salpingoeca rosetta.</title>
        <authorList>
            <consortium name="The Broad Institute Genome Sequencing Platform"/>
            <person name="Russ C."/>
            <person name="Cuomo C."/>
            <person name="Burger G."/>
            <person name="Gray M.W."/>
            <person name="Holland P.W.H."/>
            <person name="King N."/>
            <person name="Lang F.B.F."/>
            <person name="Roger A.J."/>
            <person name="Ruiz-Trillo I."/>
            <person name="Young S.K."/>
            <person name="Zeng Q."/>
            <person name="Gargeya S."/>
            <person name="Alvarado L."/>
            <person name="Berlin A."/>
            <person name="Chapman S.B."/>
            <person name="Chen Z."/>
            <person name="Freedman E."/>
            <person name="Gellesch M."/>
            <person name="Goldberg J."/>
            <person name="Griggs A."/>
            <person name="Gujja S."/>
            <person name="Heilman E."/>
            <person name="Heiman D."/>
            <person name="Howarth C."/>
            <person name="Mehta T."/>
            <person name="Neiman D."/>
            <person name="Pearson M."/>
            <person name="Roberts A."/>
            <person name="Saif S."/>
            <person name="Shea T."/>
            <person name="Shenoy N."/>
            <person name="Sisk P."/>
            <person name="Stolte C."/>
            <person name="Sykes S."/>
            <person name="White J."/>
            <person name="Yandava C."/>
            <person name="Haas B."/>
            <person name="Nusbaum C."/>
            <person name="Birren B."/>
        </authorList>
    </citation>
    <scope>NUCLEOTIDE SEQUENCE [LARGE SCALE GENOMIC DNA]</scope>
    <source>
        <strain evidence="3">ATCC 50818</strain>
    </source>
</reference>
<dbReference type="RefSeq" id="XP_004993632.1">
    <property type="nucleotide sequence ID" value="XM_004993575.1"/>
</dbReference>
<organism evidence="4">
    <name type="scientific">Salpingoeca rosetta (strain ATCC 50818 / BSB-021)</name>
    <dbReference type="NCBI Taxonomy" id="946362"/>
    <lineage>
        <taxon>Eukaryota</taxon>
        <taxon>Choanoflagellata</taxon>
        <taxon>Craspedida</taxon>
        <taxon>Salpingoecidae</taxon>
        <taxon>Salpingoeca</taxon>
    </lineage>
</organism>
<dbReference type="InterPro" id="IPR000182">
    <property type="entry name" value="GNAT_dom"/>
</dbReference>
<feature type="compositionally biased region" description="Polar residues" evidence="1">
    <location>
        <begin position="191"/>
        <end position="200"/>
    </location>
</feature>
<evidence type="ECO:0000259" key="2">
    <source>
        <dbReference type="PROSITE" id="PS51186"/>
    </source>
</evidence>
<feature type="domain" description="N-acetyltransferase" evidence="2">
    <location>
        <begin position="272"/>
        <end position="399"/>
    </location>
</feature>
<protein>
    <recommendedName>
        <fullName evidence="2">N-acetyltransferase domain-containing protein</fullName>
    </recommendedName>
</protein>
<dbReference type="EMBL" id="GL832967">
    <property type="protein sequence ID" value="EGD74070.1"/>
    <property type="molecule type" value="Genomic_DNA"/>
</dbReference>
<dbReference type="GO" id="GO:0005739">
    <property type="term" value="C:mitochondrion"/>
    <property type="evidence" value="ECO:0007669"/>
    <property type="project" value="InterPro"/>
</dbReference>
<proteinExistence type="predicted"/>
<dbReference type="KEGG" id="sre:PTSG_05762"/>
<evidence type="ECO:0000313" key="4">
    <source>
        <dbReference type="Proteomes" id="UP000007799"/>
    </source>
</evidence>
<gene>
    <name evidence="3" type="ORF">PTSG_05762</name>
</gene>
<accession>F2UB57</accession>
<evidence type="ECO:0000256" key="1">
    <source>
        <dbReference type="SAM" id="MobiDB-lite"/>
    </source>
</evidence>
<evidence type="ECO:0000313" key="3">
    <source>
        <dbReference type="EMBL" id="EGD74070.1"/>
    </source>
</evidence>
<dbReference type="Gene3D" id="3.40.630.30">
    <property type="match status" value="1"/>
</dbReference>
<dbReference type="AlphaFoldDB" id="F2UB57"/>
<name>F2UB57_SALR5</name>
<dbReference type="SUPFAM" id="SSF55729">
    <property type="entry name" value="Acyl-CoA N-acyltransferases (Nat)"/>
    <property type="match status" value="1"/>
</dbReference>
<sequence>MSSAWHKSYNVIFSVCAKSTCVHDVMSVVGKARTELAAQLEAELRQLPPKATALSCPHATPIEQGDDVESEDHHKQLRACLPCILTDYPLATKMVYLLRYDDDSVRTSAHDAASGTYISAVPPNKDLMRPCMLTFYRPADETMAPALAEHEEEEEEQQQQQQQQEQEQLEAQQQEQQQQQQGQQAPGGEQMLSQQPVHTQSSPLFTVEHFHLDQPNLVTALPRGYVPALQRLAQQHSLECAPGAQCHLWLHPPHTAFGTPRKAAAVAGSGKYTLGRLRQEHADLINRRWTYGGTPASLRFIQHLIDTFHTAAAFAADGTPVCWALQQPYGAIGMVHTEPEHRRQGLASAVALMLAEQIEAGGQLAYAYITDENASSQAMFTALGFRQTSATDWWHVRPT</sequence>
<dbReference type="InterPro" id="IPR013653">
    <property type="entry name" value="GCN5-like_dom"/>
</dbReference>
<dbReference type="Pfam" id="PF08445">
    <property type="entry name" value="FR47"/>
    <property type="match status" value="1"/>
</dbReference>
<dbReference type="InterPro" id="IPR010313">
    <property type="entry name" value="Glycine_N-acyltransferase"/>
</dbReference>
<dbReference type="InParanoid" id="F2UB57"/>
<keyword evidence="4" id="KW-1185">Reference proteome</keyword>
<dbReference type="PANTHER" id="PTHR15298:SF1">
    <property type="entry name" value="GLYCINE N-ACYLTRANSFERASE-LIKE PROTEIN"/>
    <property type="match status" value="1"/>
</dbReference>
<dbReference type="PROSITE" id="PS51186">
    <property type="entry name" value="GNAT"/>
    <property type="match status" value="1"/>
</dbReference>
<dbReference type="GO" id="GO:0047961">
    <property type="term" value="F:glycine N-acyltransferase activity"/>
    <property type="evidence" value="ECO:0007669"/>
    <property type="project" value="InterPro"/>
</dbReference>
<dbReference type="InterPro" id="IPR016181">
    <property type="entry name" value="Acyl_CoA_acyltransferase"/>
</dbReference>
<dbReference type="eggNOG" id="ENOG502SDQB">
    <property type="taxonomic scope" value="Eukaryota"/>
</dbReference>
<feature type="compositionally biased region" description="Low complexity" evidence="1">
    <location>
        <begin position="158"/>
        <end position="190"/>
    </location>
</feature>
<feature type="region of interest" description="Disordered" evidence="1">
    <location>
        <begin position="147"/>
        <end position="200"/>
    </location>
</feature>
<dbReference type="Proteomes" id="UP000007799">
    <property type="component" value="Unassembled WGS sequence"/>
</dbReference>